<name>A0A118DM00_9BURK</name>
<comment type="caution">
    <text evidence="2">The sequence shown here is derived from an EMBL/GenBank/DDBJ whole genome shotgun (WGS) entry which is preliminary data.</text>
</comment>
<evidence type="ECO:0000256" key="1">
    <source>
        <dbReference type="SAM" id="MobiDB-lite"/>
    </source>
</evidence>
<proteinExistence type="predicted"/>
<dbReference type="AlphaFoldDB" id="A0A118DM00"/>
<evidence type="ECO:0000313" key="2">
    <source>
        <dbReference type="EMBL" id="KVE24201.1"/>
    </source>
</evidence>
<dbReference type="EMBL" id="LOWA01000055">
    <property type="protein sequence ID" value="KVE24201.1"/>
    <property type="molecule type" value="Genomic_DNA"/>
</dbReference>
<keyword evidence="3" id="KW-1185">Reference proteome</keyword>
<protein>
    <submittedName>
        <fullName evidence="2">Uncharacterized protein</fullName>
    </submittedName>
</protein>
<dbReference type="Proteomes" id="UP000062788">
    <property type="component" value="Unassembled WGS sequence"/>
</dbReference>
<accession>A0A118DM00</accession>
<reference evidence="2 3" key="1">
    <citation type="submission" date="2015-11" db="EMBL/GenBank/DDBJ databases">
        <title>Expanding the genomic diversity of Burkholderia species for the development of highly accurate diagnostics.</title>
        <authorList>
            <person name="Sahl J."/>
            <person name="Keim P."/>
            <person name="Wagner D."/>
        </authorList>
    </citation>
    <scope>NUCLEOTIDE SEQUENCE [LARGE SCALE GENOMIC DNA]</scope>
    <source>
        <strain evidence="2 3">TSV85</strain>
    </source>
</reference>
<gene>
    <name evidence="2" type="ORF">WS67_01145</name>
</gene>
<organism evidence="2 3">
    <name type="scientific">Burkholderia singularis</name>
    <dbReference type="NCBI Taxonomy" id="1503053"/>
    <lineage>
        <taxon>Bacteria</taxon>
        <taxon>Pseudomonadati</taxon>
        <taxon>Pseudomonadota</taxon>
        <taxon>Betaproteobacteria</taxon>
        <taxon>Burkholderiales</taxon>
        <taxon>Burkholderiaceae</taxon>
        <taxon>Burkholderia</taxon>
        <taxon>pseudomallei group</taxon>
    </lineage>
</organism>
<feature type="region of interest" description="Disordered" evidence="1">
    <location>
        <begin position="1"/>
        <end position="21"/>
    </location>
</feature>
<evidence type="ECO:0000313" key="3">
    <source>
        <dbReference type="Proteomes" id="UP000062788"/>
    </source>
</evidence>
<sequence>MPQAQRGSREPVSSRRRRVPAPSLPVLRTARRLGATARAPAIVVELLRTRFRRNRSRHLARLEIAIYPFIYFVE</sequence>